<dbReference type="AlphaFoldDB" id="A0A9X3HZS2"/>
<dbReference type="SUPFAM" id="SSF51735">
    <property type="entry name" value="NAD(P)-binding Rossmann-fold domains"/>
    <property type="match status" value="1"/>
</dbReference>
<dbReference type="EMBL" id="JAPJDA010000003">
    <property type="protein sequence ID" value="MCX2837051.1"/>
    <property type="molecule type" value="Genomic_DNA"/>
</dbReference>
<evidence type="ECO:0000259" key="1">
    <source>
        <dbReference type="Pfam" id="PF02737"/>
    </source>
</evidence>
<evidence type="ECO:0000313" key="3">
    <source>
        <dbReference type="Proteomes" id="UP001148482"/>
    </source>
</evidence>
<gene>
    <name evidence="2" type="ORF">OQ279_02700</name>
</gene>
<comment type="caution">
    <text evidence="2">The sequence shown here is derived from an EMBL/GenBank/DDBJ whole genome shotgun (WGS) entry which is preliminary data.</text>
</comment>
<dbReference type="InterPro" id="IPR036291">
    <property type="entry name" value="NAD(P)-bd_dom_sf"/>
</dbReference>
<sequence length="188" mass="21187">MKIEKVTVFGAGKFGARLAFHIAYQNVDVTVYDQDYGLLEEARTRFREFADYYEQNFEASKENVEAALANIAYSMDITEAAGNAHLIIEAVAEDLAAKKNFYRELQKTAPKNGIFVTTSKGLDPEILARISGRPNKFLTLHFTGNLKEILSIEVISLPNTRKDVLNSVVQFSEDIGMEVHVRHLEQQD</sequence>
<dbReference type="GO" id="GO:0016491">
    <property type="term" value="F:oxidoreductase activity"/>
    <property type="evidence" value="ECO:0007669"/>
    <property type="project" value="TreeGrafter"/>
</dbReference>
<dbReference type="GO" id="GO:0070403">
    <property type="term" value="F:NAD+ binding"/>
    <property type="evidence" value="ECO:0007669"/>
    <property type="project" value="InterPro"/>
</dbReference>
<dbReference type="Proteomes" id="UP001148482">
    <property type="component" value="Unassembled WGS sequence"/>
</dbReference>
<organism evidence="2 3">
    <name type="scientific">Salinimicrobium profundisediminis</name>
    <dbReference type="NCBI Taxonomy" id="2994553"/>
    <lineage>
        <taxon>Bacteria</taxon>
        <taxon>Pseudomonadati</taxon>
        <taxon>Bacteroidota</taxon>
        <taxon>Flavobacteriia</taxon>
        <taxon>Flavobacteriales</taxon>
        <taxon>Flavobacteriaceae</taxon>
        <taxon>Salinimicrobium</taxon>
    </lineage>
</organism>
<dbReference type="InterPro" id="IPR006176">
    <property type="entry name" value="3-OHacyl-CoA_DH_NAD-bd"/>
</dbReference>
<dbReference type="GO" id="GO:0006631">
    <property type="term" value="P:fatty acid metabolic process"/>
    <property type="evidence" value="ECO:0007669"/>
    <property type="project" value="InterPro"/>
</dbReference>
<dbReference type="PANTHER" id="PTHR48075:SF5">
    <property type="entry name" value="3-HYDROXYBUTYRYL-COA DEHYDROGENASE"/>
    <property type="match status" value="1"/>
</dbReference>
<dbReference type="PANTHER" id="PTHR48075">
    <property type="entry name" value="3-HYDROXYACYL-COA DEHYDROGENASE FAMILY PROTEIN"/>
    <property type="match status" value="1"/>
</dbReference>
<accession>A0A9X3HZS2</accession>
<feature type="domain" description="3-hydroxyacyl-CoA dehydrogenase NAD binding" evidence="1">
    <location>
        <begin position="5"/>
        <end position="179"/>
    </location>
</feature>
<evidence type="ECO:0000313" key="2">
    <source>
        <dbReference type="EMBL" id="MCX2837051.1"/>
    </source>
</evidence>
<name>A0A9X3HZS2_9FLAO</name>
<protein>
    <submittedName>
        <fullName evidence="2">3-hydroxyacyl-CoA dehydrogenase NAD-binding domain-containing protein</fullName>
    </submittedName>
</protein>
<proteinExistence type="predicted"/>
<dbReference type="Pfam" id="PF02737">
    <property type="entry name" value="3HCDH_N"/>
    <property type="match status" value="1"/>
</dbReference>
<dbReference type="Gene3D" id="3.40.50.720">
    <property type="entry name" value="NAD(P)-binding Rossmann-like Domain"/>
    <property type="match status" value="1"/>
</dbReference>
<keyword evidence="3" id="KW-1185">Reference proteome</keyword>
<dbReference type="RefSeq" id="WP_266068250.1">
    <property type="nucleotide sequence ID" value="NZ_JAPJDA010000003.1"/>
</dbReference>
<reference evidence="2" key="1">
    <citation type="submission" date="2022-11" db="EMBL/GenBank/DDBJ databases">
        <title>Salinimicrobium profundisediminis sp. nov., isolated from deep-sea sediment of the Mariana Trench.</title>
        <authorList>
            <person name="Fu H."/>
        </authorList>
    </citation>
    <scope>NUCLEOTIDE SEQUENCE</scope>
    <source>
        <strain evidence="2">MT39</strain>
    </source>
</reference>